<dbReference type="RefSeq" id="WP_186954862.1">
    <property type="nucleotide sequence ID" value="NZ_JACOFX010000009.1"/>
</dbReference>
<evidence type="ECO:0000313" key="9">
    <source>
        <dbReference type="EMBL" id="MBC3909340.1"/>
    </source>
</evidence>
<feature type="transmembrane region" description="Helical" evidence="7">
    <location>
        <begin position="12"/>
        <end position="37"/>
    </location>
</feature>
<keyword evidence="3 7" id="KW-0812">Transmembrane</keyword>
<comment type="similarity">
    <text evidence="2">Belongs to the peptidase S54 family.</text>
</comment>
<feature type="domain" description="Peptidase S54 rhomboid" evidence="8">
    <location>
        <begin position="58"/>
        <end position="186"/>
    </location>
</feature>
<evidence type="ECO:0000256" key="3">
    <source>
        <dbReference type="ARBA" id="ARBA00022692"/>
    </source>
</evidence>
<keyword evidence="6 7" id="KW-0472">Membrane</keyword>
<evidence type="ECO:0000256" key="1">
    <source>
        <dbReference type="ARBA" id="ARBA00004141"/>
    </source>
</evidence>
<comment type="subcellular location">
    <subcellularLocation>
        <location evidence="1">Membrane</location>
        <topology evidence="1">Multi-pass membrane protein</topology>
    </subcellularLocation>
</comment>
<organism evidence="9 10">
    <name type="scientific">Undibacterium umbellatum</name>
    <dbReference type="NCBI Taxonomy" id="2762300"/>
    <lineage>
        <taxon>Bacteria</taxon>
        <taxon>Pseudomonadati</taxon>
        <taxon>Pseudomonadota</taxon>
        <taxon>Betaproteobacteria</taxon>
        <taxon>Burkholderiales</taxon>
        <taxon>Oxalobacteraceae</taxon>
        <taxon>Undibacterium</taxon>
    </lineage>
</organism>
<evidence type="ECO:0000256" key="7">
    <source>
        <dbReference type="SAM" id="Phobius"/>
    </source>
</evidence>
<evidence type="ECO:0000259" key="8">
    <source>
        <dbReference type="Pfam" id="PF01694"/>
    </source>
</evidence>
<feature type="transmembrane region" description="Helical" evidence="7">
    <location>
        <begin position="146"/>
        <end position="166"/>
    </location>
</feature>
<dbReference type="InterPro" id="IPR050925">
    <property type="entry name" value="Rhomboid_protease_S54"/>
</dbReference>
<proteinExistence type="inferred from homology"/>
<comment type="caution">
    <text evidence="9">The sequence shown here is derived from an EMBL/GenBank/DDBJ whole genome shotgun (WGS) entry which is preliminary data.</text>
</comment>
<feature type="transmembrane region" description="Helical" evidence="7">
    <location>
        <begin position="172"/>
        <end position="189"/>
    </location>
</feature>
<feature type="transmembrane region" description="Helical" evidence="7">
    <location>
        <begin position="68"/>
        <end position="86"/>
    </location>
</feature>
<dbReference type="Gene3D" id="1.20.1540.10">
    <property type="entry name" value="Rhomboid-like"/>
    <property type="match status" value="1"/>
</dbReference>
<evidence type="ECO:0000256" key="4">
    <source>
        <dbReference type="ARBA" id="ARBA00022801"/>
    </source>
</evidence>
<dbReference type="PANTHER" id="PTHR43731:SF14">
    <property type="entry name" value="PRESENILIN-ASSOCIATED RHOMBOID-LIKE PROTEIN, MITOCHONDRIAL"/>
    <property type="match status" value="1"/>
</dbReference>
<dbReference type="SUPFAM" id="SSF144091">
    <property type="entry name" value="Rhomboid-like"/>
    <property type="match status" value="1"/>
</dbReference>
<evidence type="ECO:0000256" key="5">
    <source>
        <dbReference type="ARBA" id="ARBA00022989"/>
    </source>
</evidence>
<evidence type="ECO:0000256" key="2">
    <source>
        <dbReference type="ARBA" id="ARBA00009045"/>
    </source>
</evidence>
<keyword evidence="4" id="KW-0378">Hydrolase</keyword>
<dbReference type="Pfam" id="PF01694">
    <property type="entry name" value="Rhomboid"/>
    <property type="match status" value="1"/>
</dbReference>
<dbReference type="Proteomes" id="UP000646911">
    <property type="component" value="Unassembled WGS sequence"/>
</dbReference>
<reference evidence="9 10" key="1">
    <citation type="submission" date="2020-08" db="EMBL/GenBank/DDBJ databases">
        <title>Novel species isolated from subtropical streams in China.</title>
        <authorList>
            <person name="Lu H."/>
        </authorList>
    </citation>
    <scope>NUCLEOTIDE SEQUENCE [LARGE SCALE GENOMIC DNA]</scope>
    <source>
        <strain evidence="9 10">NL8W</strain>
    </source>
</reference>
<dbReference type="InterPro" id="IPR035952">
    <property type="entry name" value="Rhomboid-like_sf"/>
</dbReference>
<dbReference type="GO" id="GO:0008233">
    <property type="term" value="F:peptidase activity"/>
    <property type="evidence" value="ECO:0007669"/>
    <property type="project" value="UniProtKB-KW"/>
</dbReference>
<dbReference type="InterPro" id="IPR022764">
    <property type="entry name" value="Peptidase_S54_rhomboid_dom"/>
</dbReference>
<dbReference type="PANTHER" id="PTHR43731">
    <property type="entry name" value="RHOMBOID PROTEASE"/>
    <property type="match status" value="1"/>
</dbReference>
<sequence>MNQKNFLFRSPAAISIFILILTGWLISTQYFGLSLFASQKSLRLPQLGAATGDIYITHEWWRLLVSQFLHVHFLHMLFNAMCILILASTMERKHGWRVLLGIYLIGGLTGQAASVWAYPLLVTDGASQALMALCAATFILLPRSSLVWFASLIVAIQVALDVHAIAGIKAGHLYGFVAGVFISLAIFFIPGKQALPVK</sequence>
<protein>
    <submittedName>
        <fullName evidence="9">Rhomboid family intramembrane serine protease</fullName>
    </submittedName>
</protein>
<evidence type="ECO:0000256" key="6">
    <source>
        <dbReference type="ARBA" id="ARBA00023136"/>
    </source>
</evidence>
<feature type="transmembrane region" description="Helical" evidence="7">
    <location>
        <begin position="98"/>
        <end position="119"/>
    </location>
</feature>
<evidence type="ECO:0000313" key="10">
    <source>
        <dbReference type="Proteomes" id="UP000646911"/>
    </source>
</evidence>
<name>A0ABR6ZDE6_9BURK</name>
<accession>A0ABR6ZDE6</accession>
<dbReference type="GO" id="GO:0006508">
    <property type="term" value="P:proteolysis"/>
    <property type="evidence" value="ECO:0007669"/>
    <property type="project" value="UniProtKB-KW"/>
</dbReference>
<keyword evidence="5 7" id="KW-1133">Transmembrane helix</keyword>
<keyword evidence="10" id="KW-1185">Reference proteome</keyword>
<dbReference type="EMBL" id="JACOFX010000009">
    <property type="protein sequence ID" value="MBC3909340.1"/>
    <property type="molecule type" value="Genomic_DNA"/>
</dbReference>
<keyword evidence="9" id="KW-0645">Protease</keyword>
<gene>
    <name evidence="9" type="ORF">H8L47_17415</name>
</gene>